<evidence type="ECO:0000256" key="1">
    <source>
        <dbReference type="ARBA" id="ARBA00007867"/>
    </source>
</evidence>
<feature type="binding site" evidence="4">
    <location>
        <begin position="158"/>
        <end position="161"/>
    </location>
    <ligand>
        <name>spermidine</name>
        <dbReference type="ChEBI" id="CHEBI:57834"/>
    </ligand>
</feature>
<dbReference type="InterPro" id="IPR029063">
    <property type="entry name" value="SAM-dependent_MTases_sf"/>
</dbReference>
<dbReference type="InterPro" id="IPR037163">
    <property type="entry name" value="Spermidine_synt_N_sf"/>
</dbReference>
<evidence type="ECO:0000256" key="3">
    <source>
        <dbReference type="ARBA" id="ARBA00023115"/>
    </source>
</evidence>
<comment type="pathway">
    <text evidence="4">Amine and polyamine biosynthesis; spermidine biosynthesis; spermidine from putrescine: step 1/1.</text>
</comment>
<comment type="subunit">
    <text evidence="4">Homodimer or homotetramer.</text>
</comment>
<accession>A0A1S8LQT2</accession>
<dbReference type="Pfam" id="PF01564">
    <property type="entry name" value="Spermine_synth"/>
    <property type="match status" value="1"/>
</dbReference>
<dbReference type="HAMAP" id="MF_00198">
    <property type="entry name" value="Spermidine_synth"/>
    <property type="match status" value="1"/>
</dbReference>
<dbReference type="STRING" id="84029.CROST_29080"/>
<dbReference type="InterPro" id="IPR001045">
    <property type="entry name" value="Spermi_synthase"/>
</dbReference>
<dbReference type="PANTHER" id="PTHR11558">
    <property type="entry name" value="SPERMIDINE/SPERMINE SYNTHASE"/>
    <property type="match status" value="1"/>
</dbReference>
<dbReference type="AlphaFoldDB" id="A0A1S8LQT2"/>
<protein>
    <recommendedName>
        <fullName evidence="4">Polyamine aminopropyltransferase</fullName>
    </recommendedName>
    <alternativeName>
        <fullName evidence="4">Putrescine aminopropyltransferase</fullName>
        <shortName evidence="4">PAPT</shortName>
    </alternativeName>
    <alternativeName>
        <fullName evidence="4">Spermidine synthase</fullName>
        <shortName evidence="4">SPDS</shortName>
        <shortName evidence="4">SPDSY</shortName>
        <ecNumber evidence="4">2.5.1.16</ecNumber>
    </alternativeName>
</protein>
<dbReference type="PROSITE" id="PS51006">
    <property type="entry name" value="PABS_2"/>
    <property type="match status" value="1"/>
</dbReference>
<dbReference type="GO" id="GO:0008295">
    <property type="term" value="P:spermidine biosynthetic process"/>
    <property type="evidence" value="ECO:0007669"/>
    <property type="project" value="UniProtKB-UniRule"/>
</dbReference>
<dbReference type="RefSeq" id="WP_077835634.1">
    <property type="nucleotide sequence ID" value="NZ_CP096983.1"/>
</dbReference>
<dbReference type="KEGG" id="crw:CROST_033350"/>
<comment type="similarity">
    <text evidence="1 4">Belongs to the spermidine/spermine synthase family.</text>
</comment>
<feature type="binding site" evidence="4">
    <location>
        <position position="32"/>
    </location>
    <ligand>
        <name>S-methyl-5'-thioadenosine</name>
        <dbReference type="ChEBI" id="CHEBI:17509"/>
    </ligand>
</feature>
<feature type="binding site" evidence="4">
    <location>
        <position position="87"/>
    </location>
    <ligand>
        <name>spermidine</name>
        <dbReference type="ChEBI" id="CHEBI:57834"/>
    </ligand>
</feature>
<feature type="binding site" evidence="4">
    <location>
        <position position="63"/>
    </location>
    <ligand>
        <name>spermidine</name>
        <dbReference type="ChEBI" id="CHEBI:57834"/>
    </ligand>
</feature>
<dbReference type="Gene3D" id="3.40.50.150">
    <property type="entry name" value="Vaccinia Virus protein VP39"/>
    <property type="match status" value="1"/>
</dbReference>
<evidence type="ECO:0000256" key="4">
    <source>
        <dbReference type="HAMAP-Rule" id="MF_00198"/>
    </source>
</evidence>
<dbReference type="PANTHER" id="PTHR11558:SF11">
    <property type="entry name" value="SPERMIDINE SYNTHASE"/>
    <property type="match status" value="1"/>
</dbReference>
<evidence type="ECO:0000313" key="6">
    <source>
        <dbReference type="Proteomes" id="UP000190951"/>
    </source>
</evidence>
<keyword evidence="2 4" id="KW-0808">Transferase</keyword>
<dbReference type="GO" id="GO:0004766">
    <property type="term" value="F:spermidine synthase activity"/>
    <property type="evidence" value="ECO:0007669"/>
    <property type="project" value="UniProtKB-UniRule"/>
</dbReference>
<dbReference type="InterPro" id="IPR030374">
    <property type="entry name" value="PABS"/>
</dbReference>
<feature type="binding site" evidence="4">
    <location>
        <position position="165"/>
    </location>
    <ligand>
        <name>S-methyl-5'-thioadenosine</name>
        <dbReference type="ChEBI" id="CHEBI:17509"/>
    </ligand>
</feature>
<keyword evidence="4" id="KW-0745">Spermidine biosynthesis</keyword>
<dbReference type="Proteomes" id="UP000190951">
    <property type="component" value="Chromosome"/>
</dbReference>
<reference evidence="5 6" key="1">
    <citation type="submission" date="2022-04" db="EMBL/GenBank/DDBJ databases">
        <title>Genome sequence of C. roseum typestrain.</title>
        <authorList>
            <person name="Poehlein A."/>
            <person name="Schoch T."/>
            <person name="Duerre P."/>
            <person name="Daniel R."/>
        </authorList>
    </citation>
    <scope>NUCLEOTIDE SEQUENCE [LARGE SCALE GENOMIC DNA]</scope>
    <source>
        <strain evidence="5 6">DSM 7320</strain>
    </source>
</reference>
<keyword evidence="3 4" id="KW-0620">Polyamine biosynthesis</keyword>
<dbReference type="SUPFAM" id="SSF53335">
    <property type="entry name" value="S-adenosyl-L-methionine-dependent methyltransferases"/>
    <property type="match status" value="1"/>
</dbReference>
<dbReference type="EC" id="2.5.1.16" evidence="4"/>
<dbReference type="NCBIfam" id="NF002010">
    <property type="entry name" value="PRK00811.1"/>
    <property type="match status" value="1"/>
</dbReference>
<comment type="catalytic activity">
    <reaction evidence="4">
        <text>S-adenosyl 3-(methylsulfanyl)propylamine + putrescine = S-methyl-5'-thioadenosine + spermidine + H(+)</text>
        <dbReference type="Rhea" id="RHEA:12721"/>
        <dbReference type="ChEBI" id="CHEBI:15378"/>
        <dbReference type="ChEBI" id="CHEBI:17509"/>
        <dbReference type="ChEBI" id="CHEBI:57443"/>
        <dbReference type="ChEBI" id="CHEBI:57834"/>
        <dbReference type="ChEBI" id="CHEBI:326268"/>
        <dbReference type="EC" id="2.5.1.16"/>
    </reaction>
</comment>
<dbReference type="Gene3D" id="2.30.140.10">
    <property type="entry name" value="Spermidine synthase, tetramerisation domain"/>
    <property type="match status" value="1"/>
</dbReference>
<dbReference type="Pfam" id="PF17284">
    <property type="entry name" value="Spermine_synt_N"/>
    <property type="match status" value="1"/>
</dbReference>
<dbReference type="InterPro" id="IPR035246">
    <property type="entry name" value="Spermidine_synt_N"/>
</dbReference>
<dbReference type="CDD" id="cd02440">
    <property type="entry name" value="AdoMet_MTases"/>
    <property type="match status" value="1"/>
</dbReference>
<evidence type="ECO:0000256" key="2">
    <source>
        <dbReference type="ARBA" id="ARBA00022679"/>
    </source>
</evidence>
<dbReference type="EMBL" id="CP096983">
    <property type="protein sequence ID" value="URZ12612.1"/>
    <property type="molecule type" value="Genomic_DNA"/>
</dbReference>
<proteinExistence type="inferred from homology"/>
<feature type="binding site" evidence="4">
    <location>
        <begin position="139"/>
        <end position="140"/>
    </location>
    <ligand>
        <name>S-methyl-5'-thioadenosine</name>
        <dbReference type="ChEBI" id="CHEBI:17509"/>
    </ligand>
</feature>
<feature type="active site" description="Proton acceptor" evidence="4">
    <location>
        <position position="158"/>
    </location>
</feature>
<dbReference type="GO" id="GO:0005829">
    <property type="term" value="C:cytosol"/>
    <property type="evidence" value="ECO:0007669"/>
    <property type="project" value="TreeGrafter"/>
</dbReference>
<keyword evidence="6" id="KW-1185">Reference proteome</keyword>
<gene>
    <name evidence="4 5" type="primary">speE</name>
    <name evidence="5" type="ORF">CROST_033350</name>
</gene>
<dbReference type="NCBIfam" id="TIGR00417">
    <property type="entry name" value="speE"/>
    <property type="match status" value="1"/>
</dbReference>
<evidence type="ECO:0000313" key="5">
    <source>
        <dbReference type="EMBL" id="URZ12612.1"/>
    </source>
</evidence>
<sequence>MLDLWFSESHADDTKFSIRVNEHLYTEKTPFQQIDFFKSETFGTFFTLDGYIMMTEKDEFIYHEMITHVPMAVNPNIKRVLIIGGGDGGTSREILRYNTISQVDMVEIDERVVRLCQKYLTQTSLKLDNDARLSIHFEDGKEFVKKTKNKTYDLILVDSTDPIGPGEGLFTNEFYKDCERILSDDGILINQHESPYYKEYCHEMKRAHNKIKDKFPIAMVYQFHMPTYASGHWLFGFASKKYHPLNDLHEDSWNALNLKTKYYNTNLHKGAFALPNYVIEELEKDG</sequence>
<name>A0A1S8LQT2_9CLOT</name>
<comment type="function">
    <text evidence="4">Catalyzes the irreversible transfer of a propylamine group from the amino donor S-adenosylmethioninamine (decarboxy-AdoMet) to putrescine (1,4-diaminobutane) to yield spermidine.</text>
</comment>
<organism evidence="5 6">
    <name type="scientific">Clostridium felsineum</name>
    <dbReference type="NCBI Taxonomy" id="36839"/>
    <lineage>
        <taxon>Bacteria</taxon>
        <taxon>Bacillati</taxon>
        <taxon>Bacillota</taxon>
        <taxon>Clostridia</taxon>
        <taxon>Eubacteriales</taxon>
        <taxon>Clostridiaceae</taxon>
        <taxon>Clostridium</taxon>
    </lineage>
</organism>
<feature type="binding site" evidence="4">
    <location>
        <position position="107"/>
    </location>
    <ligand>
        <name>S-methyl-5'-thioadenosine</name>
        <dbReference type="ChEBI" id="CHEBI:17509"/>
    </ligand>
</feature>